<dbReference type="SUPFAM" id="SSF46689">
    <property type="entry name" value="Homeodomain-like"/>
    <property type="match status" value="1"/>
</dbReference>
<dbReference type="EMBL" id="VHSG01000002">
    <property type="protein sequence ID" value="TQV86129.1"/>
    <property type="molecule type" value="Genomic_DNA"/>
</dbReference>
<reference evidence="4 5" key="1">
    <citation type="submission" date="2019-06" db="EMBL/GenBank/DDBJ databases">
        <title>Whole genome sequence for Cellvibrionaceae sp. R142.</title>
        <authorList>
            <person name="Wang G."/>
        </authorList>
    </citation>
    <scope>NUCLEOTIDE SEQUENCE [LARGE SCALE GENOMIC DNA]</scope>
    <source>
        <strain evidence="4 5">R142</strain>
    </source>
</reference>
<dbReference type="Pfam" id="PF00440">
    <property type="entry name" value="TetR_N"/>
    <property type="match status" value="1"/>
</dbReference>
<dbReference type="Gene3D" id="1.10.357.10">
    <property type="entry name" value="Tetracycline Repressor, domain 2"/>
    <property type="match status" value="1"/>
</dbReference>
<proteinExistence type="predicted"/>
<organism evidence="4 5">
    <name type="scientific">Exilibacterium tricleocarpae</name>
    <dbReference type="NCBI Taxonomy" id="2591008"/>
    <lineage>
        <taxon>Bacteria</taxon>
        <taxon>Pseudomonadati</taxon>
        <taxon>Pseudomonadota</taxon>
        <taxon>Gammaproteobacteria</taxon>
        <taxon>Cellvibrionales</taxon>
        <taxon>Cellvibrionaceae</taxon>
        <taxon>Exilibacterium</taxon>
    </lineage>
</organism>
<protein>
    <submittedName>
        <fullName evidence="4">TetR/AcrR family transcriptional regulator</fullName>
    </submittedName>
</protein>
<comment type="caution">
    <text evidence="4">The sequence shown here is derived from an EMBL/GenBank/DDBJ whole genome shotgun (WGS) entry which is preliminary data.</text>
</comment>
<evidence type="ECO:0000259" key="3">
    <source>
        <dbReference type="PROSITE" id="PS50977"/>
    </source>
</evidence>
<sequence>MPTTPKKRQSVKGARTRRLIKDAFIVLYGRLSWAEITLDEILKATGLTVGAFYFHFSSKDELIEEIAVETCKGYHTVIIDEINWDCDFFEIAHQIIHHYYQSYIRNPVLSRLMYSVVFRRSTAHAVWLESRKPLREKIEQSIHGALSDHSAQTPVDVAFTSHLLLSSLEDFLFAVFMSKGNTELSSLASGPDFFIRQQAIIWYRSALGKDPTHKLAGRTPNRKNA</sequence>
<dbReference type="OrthoDB" id="9798857at2"/>
<name>A0A545U9L8_9GAMM</name>
<dbReference type="GO" id="GO:0003677">
    <property type="term" value="F:DNA binding"/>
    <property type="evidence" value="ECO:0007669"/>
    <property type="project" value="UniProtKB-UniRule"/>
</dbReference>
<evidence type="ECO:0000313" key="4">
    <source>
        <dbReference type="EMBL" id="TQV86129.1"/>
    </source>
</evidence>
<evidence type="ECO:0000313" key="5">
    <source>
        <dbReference type="Proteomes" id="UP000319732"/>
    </source>
</evidence>
<dbReference type="RefSeq" id="WP_142902281.1">
    <property type="nucleotide sequence ID" value="NZ_ML660087.1"/>
</dbReference>
<dbReference type="InterPro" id="IPR009057">
    <property type="entry name" value="Homeodomain-like_sf"/>
</dbReference>
<feature type="domain" description="HTH tetR-type" evidence="3">
    <location>
        <begin position="14"/>
        <end position="74"/>
    </location>
</feature>
<feature type="DNA-binding region" description="H-T-H motif" evidence="2">
    <location>
        <begin position="37"/>
        <end position="56"/>
    </location>
</feature>
<gene>
    <name evidence="4" type="ORF">FKG94_00810</name>
</gene>
<dbReference type="PANTHER" id="PTHR43479:SF11">
    <property type="entry name" value="ACREF_ENVCD OPERON REPRESSOR-RELATED"/>
    <property type="match status" value="1"/>
</dbReference>
<keyword evidence="1 2" id="KW-0238">DNA-binding</keyword>
<evidence type="ECO:0000256" key="1">
    <source>
        <dbReference type="ARBA" id="ARBA00023125"/>
    </source>
</evidence>
<dbReference type="AlphaFoldDB" id="A0A545U9L8"/>
<dbReference type="InterPro" id="IPR050624">
    <property type="entry name" value="HTH-type_Tx_Regulator"/>
</dbReference>
<dbReference type="InterPro" id="IPR001647">
    <property type="entry name" value="HTH_TetR"/>
</dbReference>
<evidence type="ECO:0000256" key="2">
    <source>
        <dbReference type="PROSITE-ProRule" id="PRU00335"/>
    </source>
</evidence>
<dbReference type="PROSITE" id="PS50977">
    <property type="entry name" value="HTH_TETR_2"/>
    <property type="match status" value="1"/>
</dbReference>
<keyword evidence="5" id="KW-1185">Reference proteome</keyword>
<dbReference type="Proteomes" id="UP000319732">
    <property type="component" value="Unassembled WGS sequence"/>
</dbReference>
<accession>A0A545U9L8</accession>
<dbReference type="PANTHER" id="PTHR43479">
    <property type="entry name" value="ACREF/ENVCD OPERON REPRESSOR-RELATED"/>
    <property type="match status" value="1"/>
</dbReference>